<dbReference type="PROSITE" id="PS51257">
    <property type="entry name" value="PROKAR_LIPOPROTEIN"/>
    <property type="match status" value="1"/>
</dbReference>
<dbReference type="AlphaFoldDB" id="A0A1S1YSD0"/>
<organism evidence="1 2">
    <name type="scientific">Flammeovirga pacifica</name>
    <dbReference type="NCBI Taxonomy" id="915059"/>
    <lineage>
        <taxon>Bacteria</taxon>
        <taxon>Pseudomonadati</taxon>
        <taxon>Bacteroidota</taxon>
        <taxon>Cytophagia</taxon>
        <taxon>Cytophagales</taxon>
        <taxon>Flammeovirgaceae</taxon>
        <taxon>Flammeovirga</taxon>
    </lineage>
</organism>
<accession>A0A1S1YSD0</accession>
<name>A0A1S1YSD0_FLAPC</name>
<protein>
    <submittedName>
        <fullName evidence="1">Uncharacterized protein</fullName>
    </submittedName>
</protein>
<comment type="caution">
    <text evidence="1">The sequence shown here is derived from an EMBL/GenBank/DDBJ whole genome shotgun (WGS) entry which is preliminary data.</text>
</comment>
<dbReference type="EMBL" id="JRYR02000002">
    <property type="protein sequence ID" value="OHX63937.1"/>
    <property type="molecule type" value="Genomic_DNA"/>
</dbReference>
<evidence type="ECO:0000313" key="1">
    <source>
        <dbReference type="EMBL" id="OHX63937.1"/>
    </source>
</evidence>
<reference evidence="1 2" key="1">
    <citation type="journal article" date="2012" name="Int. J. Syst. Evol. Microbiol.">
        <title>Flammeovirga pacifica sp. nov., isolated from deep-sea sediment.</title>
        <authorList>
            <person name="Xu H."/>
            <person name="Fu Y."/>
            <person name="Yang N."/>
            <person name="Ding Z."/>
            <person name="Lai Q."/>
            <person name="Zeng R."/>
        </authorList>
    </citation>
    <scope>NUCLEOTIDE SEQUENCE [LARGE SCALE GENOMIC DNA]</scope>
    <source>
        <strain evidence="2">DSM 24597 / LMG 26175 / WPAGA1</strain>
    </source>
</reference>
<sequence>MKLKLLLIISCILIAFFSCDNSFLISNKEIEKVKVFSYENHLGSFQYTLYNDASFTQEFLTHTISKIDGVSSTSYQIYKGNYSEADQLYTFNVSSLDYHSFQLFSNDSKPILNQGFFDLKNTYQETFNEDSPYQKNNDLALEQRYKTIQKSKSYHEHLTLNSD</sequence>
<evidence type="ECO:0000313" key="2">
    <source>
        <dbReference type="Proteomes" id="UP000179797"/>
    </source>
</evidence>
<proteinExistence type="predicted"/>
<gene>
    <name evidence="1" type="ORF">NH26_20215</name>
</gene>
<keyword evidence="2" id="KW-1185">Reference proteome</keyword>
<dbReference type="Proteomes" id="UP000179797">
    <property type="component" value="Unassembled WGS sequence"/>
</dbReference>
<dbReference type="RefSeq" id="WP_044217884.1">
    <property type="nucleotide sequence ID" value="NZ_JRYR02000002.1"/>
</dbReference>